<evidence type="ECO:0000256" key="1">
    <source>
        <dbReference type="SAM" id="Phobius"/>
    </source>
</evidence>
<name>A0A3B0Z717_9ZZZZ</name>
<accession>A0A3B0Z717</accession>
<dbReference type="SMART" id="SM00327">
    <property type="entry name" value="VWA"/>
    <property type="match status" value="1"/>
</dbReference>
<keyword evidence="1" id="KW-0812">Transmembrane</keyword>
<feature type="transmembrane region" description="Helical" evidence="1">
    <location>
        <begin position="59"/>
        <end position="76"/>
    </location>
</feature>
<dbReference type="InterPro" id="IPR036465">
    <property type="entry name" value="vWFA_dom_sf"/>
</dbReference>
<dbReference type="CDD" id="cd01467">
    <property type="entry name" value="vWA_BatA_type"/>
    <property type="match status" value="1"/>
</dbReference>
<dbReference type="Gene3D" id="3.40.50.410">
    <property type="entry name" value="von Willebrand factor, type A domain"/>
    <property type="match status" value="1"/>
</dbReference>
<reference evidence="3" key="1">
    <citation type="submission" date="2018-06" db="EMBL/GenBank/DDBJ databases">
        <authorList>
            <person name="Zhirakovskaya E."/>
        </authorList>
    </citation>
    <scope>NUCLEOTIDE SEQUENCE</scope>
</reference>
<dbReference type="SUPFAM" id="SSF53300">
    <property type="entry name" value="vWA-like"/>
    <property type="match status" value="1"/>
</dbReference>
<evidence type="ECO:0000259" key="2">
    <source>
        <dbReference type="PROSITE" id="PS50234"/>
    </source>
</evidence>
<dbReference type="InterPro" id="IPR050768">
    <property type="entry name" value="UPF0353/GerABKA_families"/>
</dbReference>
<dbReference type="PROSITE" id="PS50234">
    <property type="entry name" value="VWFA"/>
    <property type="match status" value="1"/>
</dbReference>
<dbReference type="PANTHER" id="PTHR22550:SF18">
    <property type="entry name" value="VWFA DOMAIN-CONTAINING PROTEIN"/>
    <property type="match status" value="1"/>
</dbReference>
<proteinExistence type="predicted"/>
<keyword evidence="1" id="KW-1133">Transmembrane helix</keyword>
<dbReference type="AlphaFoldDB" id="A0A3B0Z717"/>
<evidence type="ECO:0000313" key="3">
    <source>
        <dbReference type="EMBL" id="VAW89168.1"/>
    </source>
</evidence>
<sequence>MFELAWPILALLLPLPWLLWLLLPTAKEQQQAALRVPFFNQLQQLSAQQPYHAAPQLSRSPWLAILIWLCLIMAVVRPQWLGEPVATPLSGRDLLMAVDVSGSMEVPDLDLGGEQVDRLTVVKVIGGEFIQQRLGDRVGLILFGTQAYLQTPLTHDRHTVTQMLHEAQIGIAGKATAIGDAIGLAIKRLQDRPEQSRVLILLTDGDNTAGEVDPREAAQLAAENDIKIYTIGLGADSMRVPGFFGSRTVNPSADLDEQLLNEIAELTGGRYFRAKESTQLSEIYQLLDQLEPSEGESEYYRPREELYPWPLGLALILSLLMAWRRGAAQ</sequence>
<dbReference type="InterPro" id="IPR033881">
    <property type="entry name" value="vWA_BatA_type"/>
</dbReference>
<dbReference type="PANTHER" id="PTHR22550">
    <property type="entry name" value="SPORE GERMINATION PROTEIN"/>
    <property type="match status" value="1"/>
</dbReference>
<protein>
    <submittedName>
        <fullName evidence="3">Aerotolerance protein BatA</fullName>
    </submittedName>
</protein>
<keyword evidence="1" id="KW-0472">Membrane</keyword>
<dbReference type="EMBL" id="UOFP01000255">
    <property type="protein sequence ID" value="VAW89168.1"/>
    <property type="molecule type" value="Genomic_DNA"/>
</dbReference>
<dbReference type="InterPro" id="IPR002035">
    <property type="entry name" value="VWF_A"/>
</dbReference>
<gene>
    <name evidence="3" type="ORF">MNBD_GAMMA18-2004</name>
</gene>
<organism evidence="3">
    <name type="scientific">hydrothermal vent metagenome</name>
    <dbReference type="NCBI Taxonomy" id="652676"/>
    <lineage>
        <taxon>unclassified sequences</taxon>
        <taxon>metagenomes</taxon>
        <taxon>ecological metagenomes</taxon>
    </lineage>
</organism>
<dbReference type="Pfam" id="PF00092">
    <property type="entry name" value="VWA"/>
    <property type="match status" value="1"/>
</dbReference>
<feature type="domain" description="VWFA" evidence="2">
    <location>
        <begin position="93"/>
        <end position="290"/>
    </location>
</feature>